<dbReference type="eggNOG" id="KOG1426">
    <property type="taxonomic scope" value="Eukaryota"/>
</dbReference>
<dbReference type="InterPro" id="IPR051625">
    <property type="entry name" value="Signaling_Regulatory_Domain"/>
</dbReference>
<gene>
    <name evidence="3" type="ORF">NAEGRDRAFT_59650</name>
</gene>
<feature type="repeat" description="RCC1" evidence="2">
    <location>
        <begin position="99"/>
        <end position="150"/>
    </location>
</feature>
<name>D2VZ58_NAEGR</name>
<protein>
    <submittedName>
        <fullName evidence="3">Predicted protein</fullName>
    </submittedName>
</protein>
<dbReference type="Gene3D" id="2.130.10.30">
    <property type="entry name" value="Regulator of chromosome condensation 1/beta-lactamase-inhibitor protein II"/>
    <property type="match status" value="1"/>
</dbReference>
<dbReference type="VEuPathDB" id="AmoebaDB:NAEGRDRAFT_59650"/>
<dbReference type="InParanoid" id="D2VZ58"/>
<evidence type="ECO:0000256" key="1">
    <source>
        <dbReference type="ARBA" id="ARBA00022737"/>
    </source>
</evidence>
<dbReference type="OrthoDB" id="248923at2759"/>
<keyword evidence="1" id="KW-0677">Repeat</keyword>
<dbReference type="InterPro" id="IPR009091">
    <property type="entry name" value="RCC1/BLIP-II"/>
</dbReference>
<dbReference type="InterPro" id="IPR000408">
    <property type="entry name" value="Reg_chr_condens"/>
</dbReference>
<sequence>MGSKAMTSMRELFPESEHLIPIIEKMSCTHWRRYFLVVNAFDCGEKKKQELWGFTRDPELIDKYGHNEECIRFSFFEERGLYIVDIVSGAYFTFFITNDGIYGIGENENGQLGVGNNLNQNDFVKIESLNGLNIKKLVCGTFFSMVLTQDSEVYGFGLNHWGQLGLGYKSESVLLPTKLEMFGKGKIELETIYCGEHNVFFLTTPSASTNYLKQLYACGYMEFGQLTEQYWEKYDYVDGVITEECWERVYKVEPVLIDFFSKSKEKTVKNMISSYGFSMIITQDGCLYTFGTQRDGELGIDAKNDEVYPITEIQWKGDEIRSMTCGTDNTHFLTNNGSIYNTGHHYVMSLVKQKLKQQLVYNNIPTLVFKFDQISRDDRILMSSSTEIY</sequence>
<accession>D2VZ58</accession>
<dbReference type="RefSeq" id="XP_002670679.1">
    <property type="nucleotide sequence ID" value="XM_002670633.1"/>
</dbReference>
<dbReference type="PROSITE" id="PS50012">
    <property type="entry name" value="RCC1_3"/>
    <property type="match status" value="3"/>
</dbReference>
<dbReference type="GeneID" id="8863408"/>
<dbReference type="PRINTS" id="PR00633">
    <property type="entry name" value="RCCNDNSATION"/>
</dbReference>
<dbReference type="EMBL" id="GG738913">
    <property type="protein sequence ID" value="EFC37935.1"/>
    <property type="molecule type" value="Genomic_DNA"/>
</dbReference>
<feature type="repeat" description="RCC1" evidence="2">
    <location>
        <begin position="285"/>
        <end position="336"/>
    </location>
</feature>
<dbReference type="AlphaFoldDB" id="D2VZ58"/>
<dbReference type="Proteomes" id="UP000006671">
    <property type="component" value="Unassembled WGS sequence"/>
</dbReference>
<dbReference type="STRING" id="5762.D2VZ58"/>
<evidence type="ECO:0000313" key="3">
    <source>
        <dbReference type="EMBL" id="EFC37935.1"/>
    </source>
</evidence>
<dbReference type="Pfam" id="PF00415">
    <property type="entry name" value="RCC1"/>
    <property type="match status" value="2"/>
</dbReference>
<organism evidence="4">
    <name type="scientific">Naegleria gruberi</name>
    <name type="common">Amoeba</name>
    <dbReference type="NCBI Taxonomy" id="5762"/>
    <lineage>
        <taxon>Eukaryota</taxon>
        <taxon>Discoba</taxon>
        <taxon>Heterolobosea</taxon>
        <taxon>Tetramitia</taxon>
        <taxon>Eutetramitia</taxon>
        <taxon>Vahlkampfiidae</taxon>
        <taxon>Naegleria</taxon>
    </lineage>
</organism>
<dbReference type="OMA" id="TEECWER"/>
<keyword evidence="4" id="KW-1185">Reference proteome</keyword>
<dbReference type="SUPFAM" id="SSF50985">
    <property type="entry name" value="RCC1/BLIP-II"/>
    <property type="match status" value="2"/>
</dbReference>
<feature type="repeat" description="RCC1" evidence="2">
    <location>
        <begin position="151"/>
        <end position="205"/>
    </location>
</feature>
<reference evidence="3 4" key="1">
    <citation type="journal article" date="2010" name="Cell">
        <title>The genome of Naegleria gruberi illuminates early eukaryotic versatility.</title>
        <authorList>
            <person name="Fritz-Laylin L.K."/>
            <person name="Prochnik S.E."/>
            <person name="Ginger M.L."/>
            <person name="Dacks J.B."/>
            <person name="Carpenter M.L."/>
            <person name="Field M.C."/>
            <person name="Kuo A."/>
            <person name="Paredez A."/>
            <person name="Chapman J."/>
            <person name="Pham J."/>
            <person name="Shu S."/>
            <person name="Neupane R."/>
            <person name="Cipriano M."/>
            <person name="Mancuso J."/>
            <person name="Tu H."/>
            <person name="Salamov A."/>
            <person name="Lindquist E."/>
            <person name="Shapiro H."/>
            <person name="Lucas S."/>
            <person name="Grigoriev I.V."/>
            <person name="Cande W.Z."/>
            <person name="Fulton C."/>
            <person name="Rokhsar D.S."/>
            <person name="Dawson S.C."/>
        </authorList>
    </citation>
    <scope>NUCLEOTIDE SEQUENCE [LARGE SCALE GENOMIC DNA]</scope>
    <source>
        <strain evidence="3 4">NEG-M</strain>
    </source>
</reference>
<evidence type="ECO:0000256" key="2">
    <source>
        <dbReference type="PROSITE-ProRule" id="PRU00235"/>
    </source>
</evidence>
<proteinExistence type="predicted"/>
<evidence type="ECO:0000313" key="4">
    <source>
        <dbReference type="Proteomes" id="UP000006671"/>
    </source>
</evidence>
<dbReference type="KEGG" id="ngr:NAEGRDRAFT_59650"/>
<dbReference type="PANTHER" id="PTHR22872">
    <property type="entry name" value="BTK-BINDING PROTEIN-RELATED"/>
    <property type="match status" value="1"/>
</dbReference>